<accession>A0A7J9DQF5</accession>
<evidence type="ECO:0000313" key="2">
    <source>
        <dbReference type="Proteomes" id="UP000593568"/>
    </source>
</evidence>
<protein>
    <submittedName>
        <fullName evidence="1">Uncharacterized protein</fullName>
    </submittedName>
</protein>
<reference evidence="1 2" key="1">
    <citation type="journal article" date="2019" name="Genome Biol. Evol.">
        <title>Insights into the evolution of the New World diploid cottons (Gossypium, subgenus Houzingenia) based on genome sequencing.</title>
        <authorList>
            <person name="Grover C.E."/>
            <person name="Arick M.A. 2nd"/>
            <person name="Thrash A."/>
            <person name="Conover J.L."/>
            <person name="Sanders W.S."/>
            <person name="Peterson D.G."/>
            <person name="Frelichowski J.E."/>
            <person name="Scheffler J.A."/>
            <person name="Scheffler B.E."/>
            <person name="Wendel J.F."/>
        </authorList>
    </citation>
    <scope>NUCLEOTIDE SEQUENCE [LARGE SCALE GENOMIC DNA]</scope>
    <source>
        <strain evidence="1">8</strain>
        <tissue evidence="1">Leaf</tissue>
    </source>
</reference>
<dbReference type="AlphaFoldDB" id="A0A7J9DQF5"/>
<comment type="caution">
    <text evidence="1">The sequence shown here is derived from an EMBL/GenBank/DDBJ whole genome shotgun (WGS) entry which is preliminary data.</text>
</comment>
<evidence type="ECO:0000313" key="1">
    <source>
        <dbReference type="EMBL" id="MBA0762936.1"/>
    </source>
</evidence>
<dbReference type="Proteomes" id="UP000593568">
    <property type="component" value="Unassembled WGS sequence"/>
</dbReference>
<gene>
    <name evidence="1" type="ORF">Gotri_012481</name>
</gene>
<proteinExistence type="predicted"/>
<name>A0A7J9DQF5_9ROSI</name>
<organism evidence="1 2">
    <name type="scientific">Gossypium trilobum</name>
    <dbReference type="NCBI Taxonomy" id="34281"/>
    <lineage>
        <taxon>Eukaryota</taxon>
        <taxon>Viridiplantae</taxon>
        <taxon>Streptophyta</taxon>
        <taxon>Embryophyta</taxon>
        <taxon>Tracheophyta</taxon>
        <taxon>Spermatophyta</taxon>
        <taxon>Magnoliopsida</taxon>
        <taxon>eudicotyledons</taxon>
        <taxon>Gunneridae</taxon>
        <taxon>Pentapetalae</taxon>
        <taxon>rosids</taxon>
        <taxon>malvids</taxon>
        <taxon>Malvales</taxon>
        <taxon>Malvaceae</taxon>
        <taxon>Malvoideae</taxon>
        <taxon>Gossypium</taxon>
    </lineage>
</organism>
<sequence>MRSSEFGLRKYSKRKVIFLRKGMCRSCGISLWTSTYSEPLPNSETLLIVVLLLEMWIWCLLWKSTRPCSVAQRFKLTRLILELLVSRRS</sequence>
<dbReference type="EMBL" id="JABEZW010000004">
    <property type="protein sequence ID" value="MBA0762936.1"/>
    <property type="molecule type" value="Genomic_DNA"/>
</dbReference>
<keyword evidence="2" id="KW-1185">Reference proteome</keyword>